<feature type="compositionally biased region" description="Polar residues" evidence="1">
    <location>
        <begin position="193"/>
        <end position="216"/>
    </location>
</feature>
<proteinExistence type="predicted"/>
<dbReference type="Proteomes" id="UP000679071">
    <property type="component" value="Segment"/>
</dbReference>
<dbReference type="RefSeq" id="YP_010797689.1">
    <property type="nucleotide sequence ID" value="NC_076232.1"/>
</dbReference>
<organism evidence="2 3">
    <name type="scientific">Mauternbach virus</name>
    <dbReference type="NCBI Taxonomy" id="2486603"/>
    <lineage>
        <taxon>Viruses</taxon>
        <taxon>Viruses incertae sedis</taxon>
        <taxon>Naldaviricetes</taxon>
        <taxon>Lefavirales</taxon>
        <taxon>Nudiviridae</taxon>
        <taxon>Alphanudivirus</taxon>
        <taxon>Alphanudivirus quartudromelanogasteris</taxon>
    </lineage>
</organism>
<feature type="region of interest" description="Disordered" evidence="1">
    <location>
        <begin position="193"/>
        <end position="231"/>
    </location>
</feature>
<dbReference type="KEGG" id="vg:80535667"/>
<feature type="region of interest" description="Disordered" evidence="1">
    <location>
        <begin position="1"/>
        <end position="103"/>
    </location>
</feature>
<feature type="compositionally biased region" description="Acidic residues" evidence="1">
    <location>
        <begin position="38"/>
        <end position="54"/>
    </location>
</feature>
<keyword evidence="3" id="KW-1185">Reference proteome</keyword>
<reference evidence="3" key="1">
    <citation type="submission" date="2018-02" db="EMBL/GenBank/DDBJ databases">
        <title>A New Nudivirus from Drosophila melanogaster.</title>
        <authorList>
            <consortium name="DrosEU"/>
            <person name="Obbard D.J."/>
            <person name="Staubach F."/>
            <person name="Betancourt A."/>
        </authorList>
    </citation>
    <scope>NUCLEOTIDE SEQUENCE [LARGE SCALE GENOMIC DNA]</scope>
</reference>
<name>A0A3G3E7L9_9VIRU</name>
<sequence>MLSEVLKTTPVNKKLKDPHHNVNSKINYYSNNNHNIDDDNISNDDDDDDDDDDNSNNHEDESHNIGIDDNDYDGGVTKKFNNKNNDSAYASSSSSSSSNKFNKISQSTVKPLTMISNSRKSLHHTTNVSDPKFKYNTRNIVPTKNYKITHKSLNSRRYNPIVNSNQLSDNTKDSHINNNLILNKHNETNTPVNATISCENNNANQKSEESQIGTRPSTSSASSSSATSTQGITTQYVVNEFDVTRTEDSRIDEPNDLANNHCNIDNIDNFNTNINNRRQTHKTTRQILNRSKQLLRKTKKPLLSMASGFGLYMITSAYSGIIKSYIPISPQVVSALMFTAVEAISKSIC</sequence>
<protein>
    <submittedName>
        <fullName evidence="2">Uncharacterized protein</fullName>
    </submittedName>
</protein>
<evidence type="ECO:0000256" key="1">
    <source>
        <dbReference type="SAM" id="MobiDB-lite"/>
    </source>
</evidence>
<evidence type="ECO:0000313" key="2">
    <source>
        <dbReference type="EMBL" id="AYP97935.1"/>
    </source>
</evidence>
<dbReference type="EMBL" id="MG969167">
    <property type="protein sequence ID" value="AYP97935.1"/>
    <property type="molecule type" value="Genomic_DNA"/>
</dbReference>
<feature type="compositionally biased region" description="Low complexity" evidence="1">
    <location>
        <begin position="82"/>
        <end position="103"/>
    </location>
</feature>
<feature type="compositionally biased region" description="Low complexity" evidence="1">
    <location>
        <begin position="217"/>
        <end position="229"/>
    </location>
</feature>
<dbReference type="GeneID" id="80535667"/>
<feature type="compositionally biased region" description="Polar residues" evidence="1">
    <location>
        <begin position="21"/>
        <end position="30"/>
    </location>
</feature>
<accession>A0A3G3E7L9</accession>
<evidence type="ECO:0000313" key="3">
    <source>
        <dbReference type="Proteomes" id="UP000679071"/>
    </source>
</evidence>